<dbReference type="CDD" id="cd07042">
    <property type="entry name" value="STAS_SulP_like_sulfate_transporter"/>
    <property type="match status" value="1"/>
</dbReference>
<gene>
    <name evidence="2" type="ORF">JF886_08740</name>
</gene>
<evidence type="ECO:0000259" key="1">
    <source>
        <dbReference type="PROSITE" id="PS50801"/>
    </source>
</evidence>
<dbReference type="EMBL" id="JAEKNS010000091">
    <property type="protein sequence ID" value="MBJ7594931.1"/>
    <property type="molecule type" value="Genomic_DNA"/>
</dbReference>
<accession>A0A934K2D2</accession>
<evidence type="ECO:0000313" key="3">
    <source>
        <dbReference type="Proteomes" id="UP000606991"/>
    </source>
</evidence>
<name>A0A934K2D2_9BACT</name>
<dbReference type="SUPFAM" id="SSF52091">
    <property type="entry name" value="SpoIIaa-like"/>
    <property type="match status" value="1"/>
</dbReference>
<evidence type="ECO:0000313" key="2">
    <source>
        <dbReference type="EMBL" id="MBJ7594931.1"/>
    </source>
</evidence>
<reference evidence="2 3" key="1">
    <citation type="submission" date="2020-10" db="EMBL/GenBank/DDBJ databases">
        <title>Ca. Dormibacterota MAGs.</title>
        <authorList>
            <person name="Montgomery K."/>
        </authorList>
    </citation>
    <scope>NUCLEOTIDE SEQUENCE [LARGE SCALE GENOMIC DNA]</scope>
    <source>
        <strain evidence="2">SC8812_S17_18</strain>
    </source>
</reference>
<dbReference type="Gene3D" id="3.30.750.24">
    <property type="entry name" value="STAS domain"/>
    <property type="match status" value="1"/>
</dbReference>
<proteinExistence type="predicted"/>
<dbReference type="Pfam" id="PF01740">
    <property type="entry name" value="STAS"/>
    <property type="match status" value="1"/>
</dbReference>
<dbReference type="InterPro" id="IPR036513">
    <property type="entry name" value="STAS_dom_sf"/>
</dbReference>
<dbReference type="AlphaFoldDB" id="A0A934K2D2"/>
<sequence length="92" mass="9964">MDDALDQATGSPHALVLDVVGMHDVDYTGARALQEMLDKLDRHHLSFAMARAGSHLRKNLARSGLLARIGPERFFATVDEAVRAFAPAEGPP</sequence>
<dbReference type="InterPro" id="IPR002645">
    <property type="entry name" value="STAS_dom"/>
</dbReference>
<comment type="caution">
    <text evidence="2">The sequence shown here is derived from an EMBL/GenBank/DDBJ whole genome shotgun (WGS) entry which is preliminary data.</text>
</comment>
<protein>
    <submittedName>
        <fullName evidence="2">Sodium-independent anion transporter</fullName>
    </submittedName>
</protein>
<dbReference type="PROSITE" id="PS50801">
    <property type="entry name" value="STAS"/>
    <property type="match status" value="1"/>
</dbReference>
<dbReference type="Proteomes" id="UP000606991">
    <property type="component" value="Unassembled WGS sequence"/>
</dbReference>
<feature type="domain" description="STAS" evidence="1">
    <location>
        <begin position="1"/>
        <end position="85"/>
    </location>
</feature>
<organism evidence="2 3">
    <name type="scientific">Candidatus Aeolococcus gillhamiae</name>
    <dbReference type="NCBI Taxonomy" id="3127015"/>
    <lineage>
        <taxon>Bacteria</taxon>
        <taxon>Bacillati</taxon>
        <taxon>Candidatus Dormiibacterota</taxon>
        <taxon>Candidatus Dormibacteria</taxon>
        <taxon>Candidatus Aeolococcales</taxon>
        <taxon>Candidatus Aeolococcaceae</taxon>
        <taxon>Candidatus Aeolococcus</taxon>
    </lineage>
</organism>